<dbReference type="Proteomes" id="UP000246352">
    <property type="component" value="Unassembled WGS sequence"/>
</dbReference>
<accession>A0A317PTP0</accession>
<gene>
    <name evidence="2" type="ORF">DFR52_101765</name>
</gene>
<name>A0A317PTP0_9HYPH</name>
<comment type="caution">
    <text evidence="2">The sequence shown here is derived from an EMBL/GenBank/DDBJ whole genome shotgun (WGS) entry which is preliminary data.</text>
</comment>
<protein>
    <submittedName>
        <fullName evidence="2">Uncharacterized protein</fullName>
    </submittedName>
</protein>
<evidence type="ECO:0000256" key="1">
    <source>
        <dbReference type="SAM" id="Phobius"/>
    </source>
</evidence>
<dbReference type="RefSeq" id="WP_110030554.1">
    <property type="nucleotide sequence ID" value="NZ_QGTR01000001.1"/>
</dbReference>
<dbReference type="AlphaFoldDB" id="A0A317PTP0"/>
<evidence type="ECO:0000313" key="2">
    <source>
        <dbReference type="EMBL" id="PWW04075.1"/>
    </source>
</evidence>
<keyword evidence="1" id="KW-0812">Transmembrane</keyword>
<sequence length="67" mass="7154">MPNPNTESEILKEEGVTPLQARSNRSRNTLVVFLAVVFALAAVTWLATGFDTNETNPVPAAVPGESN</sequence>
<reference evidence="2 3" key="1">
    <citation type="submission" date="2018-05" db="EMBL/GenBank/DDBJ databases">
        <title>Genomic Encyclopedia of Type Strains, Phase IV (KMG-IV): sequencing the most valuable type-strain genomes for metagenomic binning, comparative biology and taxonomic classification.</title>
        <authorList>
            <person name="Goeker M."/>
        </authorList>
    </citation>
    <scope>NUCLEOTIDE SEQUENCE [LARGE SCALE GENOMIC DNA]</scope>
    <source>
        <strain evidence="2 3">DSM 16791</strain>
    </source>
</reference>
<feature type="transmembrane region" description="Helical" evidence="1">
    <location>
        <begin position="30"/>
        <end position="48"/>
    </location>
</feature>
<keyword evidence="1" id="KW-0472">Membrane</keyword>
<dbReference type="EMBL" id="QGTR01000001">
    <property type="protein sequence ID" value="PWW04075.1"/>
    <property type="molecule type" value="Genomic_DNA"/>
</dbReference>
<keyword evidence="3" id="KW-1185">Reference proteome</keyword>
<evidence type="ECO:0000313" key="3">
    <source>
        <dbReference type="Proteomes" id="UP000246352"/>
    </source>
</evidence>
<organism evidence="2 3">
    <name type="scientific">Hoeflea marina</name>
    <dbReference type="NCBI Taxonomy" id="274592"/>
    <lineage>
        <taxon>Bacteria</taxon>
        <taxon>Pseudomonadati</taxon>
        <taxon>Pseudomonadota</taxon>
        <taxon>Alphaproteobacteria</taxon>
        <taxon>Hyphomicrobiales</taxon>
        <taxon>Rhizobiaceae</taxon>
        <taxon>Hoeflea</taxon>
    </lineage>
</organism>
<proteinExistence type="predicted"/>
<keyword evidence="1" id="KW-1133">Transmembrane helix</keyword>